<organism evidence="1 2">
    <name type="scientific">Odoribacter laneus YIT 12061</name>
    <dbReference type="NCBI Taxonomy" id="742817"/>
    <lineage>
        <taxon>Bacteria</taxon>
        <taxon>Pseudomonadati</taxon>
        <taxon>Bacteroidota</taxon>
        <taxon>Bacteroidia</taxon>
        <taxon>Bacteroidales</taxon>
        <taxon>Odoribacteraceae</taxon>
        <taxon>Odoribacter</taxon>
    </lineage>
</organism>
<dbReference type="HOGENOM" id="CLU_1018765_0_0_10"/>
<sequence>MISFLVFLGGCLKEEDRGEGILTAAFTQVTEIKTNELLLKDLYEMQYDSQGRVTKGGYNLTYLPGKIVLTQEQGSGGLLCKAVITVNEQGLPFTIVKDYEACPETGRGAEHMEGRITYGDRLITIEQTMLSEAFSNCKTREMLFFDEEGNLIKDSIYMADDYGTLESAVNYQYDQKIVNKNSQIAFYILDPGFDHTLDCLAWAGFIHLPYLPTSCRMYIRGWDGNEREETVVFHYEFYPDHCVKTLTNERHLYRYRWDFGYSTHPLPINSIRK</sequence>
<evidence type="ECO:0000313" key="1">
    <source>
        <dbReference type="EMBL" id="EHP48837.1"/>
    </source>
</evidence>
<comment type="caution">
    <text evidence="1">The sequence shown here is derived from an EMBL/GenBank/DDBJ whole genome shotgun (WGS) entry which is preliminary data.</text>
</comment>
<protein>
    <recommendedName>
        <fullName evidence="3">DUF4595 domain-containing protein</fullName>
    </recommendedName>
</protein>
<dbReference type="AlphaFoldDB" id="H1DG14"/>
<reference evidence="1 2" key="1">
    <citation type="submission" date="2012-01" db="EMBL/GenBank/DDBJ databases">
        <title>The Genome Sequence of Odoribacter laneus YIT 12061.</title>
        <authorList>
            <consortium name="The Broad Institute Genome Sequencing Platform"/>
            <person name="Earl A."/>
            <person name="Ward D."/>
            <person name="Feldgarden M."/>
            <person name="Gevers D."/>
            <person name="Morotomi M."/>
            <person name="Young S.K."/>
            <person name="Zeng Q."/>
            <person name="Gargeya S."/>
            <person name="Fitzgerald M."/>
            <person name="Haas B."/>
            <person name="Abouelleil A."/>
            <person name="Alvarado L."/>
            <person name="Arachchi H.M."/>
            <person name="Berlin A."/>
            <person name="Chapman S.B."/>
            <person name="Gearin G."/>
            <person name="Goldberg J."/>
            <person name="Griggs A."/>
            <person name="Gujja S."/>
            <person name="Hansen M."/>
            <person name="Heiman D."/>
            <person name="Howarth C."/>
            <person name="Larimer J."/>
            <person name="Lui A."/>
            <person name="MacDonald P.J.P."/>
            <person name="McCowen C."/>
            <person name="Montmayeur A."/>
            <person name="Murphy C."/>
            <person name="Neiman D."/>
            <person name="Pearson M."/>
            <person name="Priest M."/>
            <person name="Roberts A."/>
            <person name="Saif S."/>
            <person name="Shea T."/>
            <person name="Sisk P."/>
            <person name="Stolte C."/>
            <person name="Sykes S."/>
            <person name="Wortman J."/>
            <person name="Nusbaum C."/>
            <person name="Birren B."/>
        </authorList>
    </citation>
    <scope>NUCLEOTIDE SEQUENCE [LARGE SCALE GENOMIC DNA]</scope>
    <source>
        <strain evidence="1 2">YIT 12061</strain>
    </source>
</reference>
<name>H1DG14_9BACT</name>
<dbReference type="Proteomes" id="UP000004892">
    <property type="component" value="Unassembled WGS sequence"/>
</dbReference>
<proteinExistence type="predicted"/>
<gene>
    <name evidence="1" type="ORF">HMPREF9449_01200</name>
</gene>
<keyword evidence="2" id="KW-1185">Reference proteome</keyword>
<dbReference type="EMBL" id="ADMC01000017">
    <property type="protein sequence ID" value="EHP48837.1"/>
    <property type="molecule type" value="Genomic_DNA"/>
</dbReference>
<evidence type="ECO:0000313" key="2">
    <source>
        <dbReference type="Proteomes" id="UP000004892"/>
    </source>
</evidence>
<dbReference type="PATRIC" id="fig|742817.3.peg.1275"/>
<accession>H1DG14</accession>
<evidence type="ECO:0008006" key="3">
    <source>
        <dbReference type="Google" id="ProtNLM"/>
    </source>
</evidence>